<dbReference type="SUPFAM" id="SSF50494">
    <property type="entry name" value="Trypsin-like serine proteases"/>
    <property type="match status" value="1"/>
</dbReference>
<accession>A0ABT3GEJ4</accession>
<name>A0ABT3GEJ4_9BACT</name>
<dbReference type="InterPro" id="IPR009003">
    <property type="entry name" value="Peptidase_S1_PA"/>
</dbReference>
<sequence length="535" mass="56474">MNHPLHLSLLALSVLVPVQGLELRTYNAGLHDRFSSGFPNNPVMNPGFLHNASKFTGVGWWWINGNPAASATQFTLVSPRHVLSVRHLEGAFTNGNWSARFVASDGQVHTRIISPFNSILDGATMVDLAVAQLSSPLPVTVRPVRYRNNLTEGQLKSDTIMVLGKNPVVTGNSVTGGLSSIDDFANAPYAPNYITRMFEFEYAIASGIPDDCHYGPGPGDSSSPVFVEYNNEPALVGLAAQADDDGSKYYGYCTFVPHYITQIDSILNPMGYRMRPAEYTPTTLSLASAAVPGTLRQAHAGDLTFTLGNTGGQTTGNVALTLSFDPAEAPDSVTAPGWIVESMGGGVWSIRKAVMSSGDSIVATATWASLPAVASLDTNVAVESDTTATANPQPSFTLLPSYAAWSAGLTEADEGDDPDSDGLENLLEYALGGDPESGTMLLPGGNPLLPMLSESGGTITLTYPERSDAVVRGLSYIVETSSDLTDLAGSTTLPVGASSSTAAYSPDEPGFVKRTITWPSDGPQRFARVKVALSE</sequence>
<dbReference type="RefSeq" id="WP_264486137.1">
    <property type="nucleotide sequence ID" value="NZ_JAPDDT010000002.1"/>
</dbReference>
<proteinExistence type="predicted"/>
<dbReference type="Proteomes" id="UP001320876">
    <property type="component" value="Unassembled WGS sequence"/>
</dbReference>
<organism evidence="1 2">
    <name type="scientific">Luteolibacter arcticus</name>
    <dbReference type="NCBI Taxonomy" id="1581411"/>
    <lineage>
        <taxon>Bacteria</taxon>
        <taxon>Pseudomonadati</taxon>
        <taxon>Verrucomicrobiota</taxon>
        <taxon>Verrucomicrobiia</taxon>
        <taxon>Verrucomicrobiales</taxon>
        <taxon>Verrucomicrobiaceae</taxon>
        <taxon>Luteolibacter</taxon>
    </lineage>
</organism>
<evidence type="ECO:0000313" key="2">
    <source>
        <dbReference type="Proteomes" id="UP001320876"/>
    </source>
</evidence>
<dbReference type="Gene3D" id="2.40.10.10">
    <property type="entry name" value="Trypsin-like serine proteases"/>
    <property type="match status" value="1"/>
</dbReference>
<reference evidence="1 2" key="1">
    <citation type="submission" date="2022-10" db="EMBL/GenBank/DDBJ databases">
        <title>Luteolibacter arcticus strain CCTCC AB 2014275, whole genome shotgun sequencing project.</title>
        <authorList>
            <person name="Zhao G."/>
            <person name="Shen L."/>
        </authorList>
    </citation>
    <scope>NUCLEOTIDE SEQUENCE [LARGE SCALE GENOMIC DNA]</scope>
    <source>
        <strain evidence="1 2">CCTCC AB 2014275</strain>
    </source>
</reference>
<protein>
    <recommendedName>
        <fullName evidence="3">CARDB domain-containing protein</fullName>
    </recommendedName>
</protein>
<dbReference type="EMBL" id="JAPDDT010000002">
    <property type="protein sequence ID" value="MCW1922027.1"/>
    <property type="molecule type" value="Genomic_DNA"/>
</dbReference>
<evidence type="ECO:0008006" key="3">
    <source>
        <dbReference type="Google" id="ProtNLM"/>
    </source>
</evidence>
<gene>
    <name evidence="1" type="ORF">OKA05_05650</name>
</gene>
<dbReference type="InterPro" id="IPR043504">
    <property type="entry name" value="Peptidase_S1_PA_chymotrypsin"/>
</dbReference>
<keyword evidence="2" id="KW-1185">Reference proteome</keyword>
<evidence type="ECO:0000313" key="1">
    <source>
        <dbReference type="EMBL" id="MCW1922027.1"/>
    </source>
</evidence>
<comment type="caution">
    <text evidence="1">The sequence shown here is derived from an EMBL/GenBank/DDBJ whole genome shotgun (WGS) entry which is preliminary data.</text>
</comment>